<accession>A0A2K9EKW5</accession>
<feature type="binding site" evidence="7">
    <location>
        <position position="270"/>
    </location>
    <ligand>
        <name>[4Fe-4S] cluster</name>
        <dbReference type="ChEBI" id="CHEBI:49883"/>
    </ligand>
</feature>
<reference evidence="10 11" key="1">
    <citation type="submission" date="2017-12" db="EMBL/GenBank/DDBJ databases">
        <title>Complete genome sequence of Herbivorax saccincola GGR1, a novel Cellulosome-producing hydrolytic bacterium in a thermophilic biogas plant, established by Illumina and Nanopore MinION sequencing.</title>
        <authorList>
            <person name="Pechtl A."/>
            <person name="Ruckert C."/>
            <person name="Koeck D.E."/>
            <person name="Maus I."/>
            <person name="Winkler A."/>
            <person name="Kalinowski J."/>
            <person name="Puhler A."/>
            <person name="Schwarz W.W."/>
            <person name="Zverlov V.V."/>
            <person name="Schluter A."/>
            <person name="Liebl W."/>
        </authorList>
    </citation>
    <scope>NUCLEOTIDE SEQUENCE [LARGE SCALE GENOMIC DNA]</scope>
    <source>
        <strain evidence="11">SR1</strain>
    </source>
</reference>
<evidence type="ECO:0000256" key="6">
    <source>
        <dbReference type="ARBA" id="ARBA00023229"/>
    </source>
</evidence>
<dbReference type="GO" id="GO:0141197">
    <property type="term" value="F:4-hydroxy-3-methylbut-2-enyl-diphosphate synthase activity (flavodoxin)"/>
    <property type="evidence" value="ECO:0007669"/>
    <property type="project" value="UniProtKB-EC"/>
</dbReference>
<dbReference type="GO" id="GO:0051539">
    <property type="term" value="F:4 iron, 4 sulfur cluster binding"/>
    <property type="evidence" value="ECO:0007669"/>
    <property type="project" value="UniProtKB-UniRule"/>
</dbReference>
<dbReference type="Gene3D" id="3.30.413.10">
    <property type="entry name" value="Sulfite Reductase Hemoprotein, domain 1"/>
    <property type="match status" value="1"/>
</dbReference>
<dbReference type="SUPFAM" id="SSF56014">
    <property type="entry name" value="Nitrite and sulphite reductase 4Fe-4S domain-like"/>
    <property type="match status" value="1"/>
</dbReference>
<protein>
    <recommendedName>
        <fullName evidence="7">4-hydroxy-3-methylbut-2-en-1-yl diphosphate synthase (flavodoxin)</fullName>
        <ecNumber evidence="7">1.17.7.3</ecNumber>
    </recommendedName>
    <alternativeName>
        <fullName evidence="7">1-hydroxy-2-methyl-2-(E)-butenyl 4-diphosphate synthase</fullName>
    </alternativeName>
</protein>
<keyword evidence="1 7" id="KW-0004">4Fe-4S</keyword>
<dbReference type="InterPro" id="IPR045854">
    <property type="entry name" value="NO2/SO3_Rdtase_4Fe4S_sf"/>
</dbReference>
<feature type="domain" description="IspG TIM-barrel" evidence="8">
    <location>
        <begin position="12"/>
        <end position="251"/>
    </location>
</feature>
<evidence type="ECO:0000256" key="1">
    <source>
        <dbReference type="ARBA" id="ARBA00022485"/>
    </source>
</evidence>
<evidence type="ECO:0000259" key="8">
    <source>
        <dbReference type="Pfam" id="PF04551"/>
    </source>
</evidence>
<dbReference type="EMBL" id="CP025197">
    <property type="protein sequence ID" value="AUG57221.1"/>
    <property type="molecule type" value="Genomic_DNA"/>
</dbReference>
<feature type="binding site" evidence="7">
    <location>
        <position position="317"/>
    </location>
    <ligand>
        <name>[4Fe-4S] cluster</name>
        <dbReference type="ChEBI" id="CHEBI:49883"/>
    </ligand>
</feature>
<keyword evidence="3 7" id="KW-0560">Oxidoreductase</keyword>
<dbReference type="UniPathway" id="UPA00056">
    <property type="reaction ID" value="UER00096"/>
</dbReference>
<feature type="binding site" evidence="7">
    <location>
        <position position="273"/>
    </location>
    <ligand>
        <name>[4Fe-4S] cluster</name>
        <dbReference type="ChEBI" id="CHEBI:49883"/>
    </ligand>
</feature>
<feature type="domain" description="IspG C-terminal" evidence="9">
    <location>
        <begin position="267"/>
        <end position="359"/>
    </location>
</feature>
<dbReference type="InterPro" id="IPR004588">
    <property type="entry name" value="IspG_bac-typ"/>
</dbReference>
<dbReference type="InterPro" id="IPR011005">
    <property type="entry name" value="Dihydropteroate_synth-like_sf"/>
</dbReference>
<dbReference type="NCBIfam" id="NF001540">
    <property type="entry name" value="PRK00366.1"/>
    <property type="match status" value="1"/>
</dbReference>
<dbReference type="HAMAP" id="MF_00159">
    <property type="entry name" value="IspG"/>
    <property type="match status" value="1"/>
</dbReference>
<dbReference type="GO" id="GO:0019288">
    <property type="term" value="P:isopentenyl diphosphate biosynthetic process, methylerythritol 4-phosphate pathway"/>
    <property type="evidence" value="ECO:0007669"/>
    <property type="project" value="UniProtKB-UniRule"/>
</dbReference>
<comment type="pathway">
    <text evidence="7">Isoprenoid biosynthesis; isopentenyl diphosphate biosynthesis via DXP pathway; isopentenyl diphosphate from 1-deoxy-D-xylulose 5-phosphate: step 5/6.</text>
</comment>
<comment type="function">
    <text evidence="7">Converts 2C-methyl-D-erythritol 2,4-cyclodiphosphate (ME-2,4cPP) into 1-hydroxy-2-methyl-2-(E)-butenyl 4-diphosphate.</text>
</comment>
<dbReference type="InterPro" id="IPR058579">
    <property type="entry name" value="IspG_C"/>
</dbReference>
<keyword evidence="6 7" id="KW-0414">Isoprene biosynthesis</keyword>
<feature type="binding site" evidence="7">
    <location>
        <position position="310"/>
    </location>
    <ligand>
        <name>[4Fe-4S] cluster</name>
        <dbReference type="ChEBI" id="CHEBI:49883"/>
    </ligand>
</feature>
<dbReference type="GO" id="GO:0005506">
    <property type="term" value="F:iron ion binding"/>
    <property type="evidence" value="ECO:0007669"/>
    <property type="project" value="InterPro"/>
</dbReference>
<evidence type="ECO:0000259" key="9">
    <source>
        <dbReference type="Pfam" id="PF26540"/>
    </source>
</evidence>
<sequence>MLYDAFIERKKTRKIKVGNVCIGGDAPITVQSMTNTDTRDALSTIEQIKRLEEAGCDIVRVAVLDSEAARAIAAIKKAIKIPLVADIHFDYRLAISAMENGADKIRLNPGNIGDRERVRKVVKVAKERGIPIRIGVNSGSLEKEIIKKYGGATPEAMVESALNHVRILEEEDFFDIAISLKASSVPMTIAAYRLMSQKSDYPLHLGVTEAGTVKGGTIKSSVGIGCLLAEGIGDTIRVSLTGEPEEEVKVGNSILKALGLKKGGIDIISCPTCGRCRINLIDIANKVEERLSFDDKSITGKDIKVAIMGCGVNGPGEAKDADIGIAGGKNEALLFKKGKIIRKIPQEEVVEELIEEIRKLRSC</sequence>
<evidence type="ECO:0000256" key="2">
    <source>
        <dbReference type="ARBA" id="ARBA00022723"/>
    </source>
</evidence>
<evidence type="ECO:0000256" key="5">
    <source>
        <dbReference type="ARBA" id="ARBA00023014"/>
    </source>
</evidence>
<evidence type="ECO:0000256" key="3">
    <source>
        <dbReference type="ARBA" id="ARBA00023002"/>
    </source>
</evidence>
<dbReference type="SUPFAM" id="SSF51717">
    <property type="entry name" value="Dihydropteroate synthetase-like"/>
    <property type="match status" value="1"/>
</dbReference>
<evidence type="ECO:0000313" key="11">
    <source>
        <dbReference type="Proteomes" id="UP000233534"/>
    </source>
</evidence>
<dbReference type="PANTHER" id="PTHR30454">
    <property type="entry name" value="4-HYDROXY-3-METHYLBUT-2-EN-1-YL DIPHOSPHATE SYNTHASE"/>
    <property type="match status" value="1"/>
</dbReference>
<comment type="catalytic activity">
    <reaction evidence="7">
        <text>(2E)-4-hydroxy-3-methylbut-2-enyl diphosphate + oxidized [flavodoxin] + H2O + 2 H(+) = 2-C-methyl-D-erythritol 2,4-cyclic diphosphate + reduced [flavodoxin]</text>
        <dbReference type="Rhea" id="RHEA:43604"/>
        <dbReference type="Rhea" id="RHEA-COMP:10622"/>
        <dbReference type="Rhea" id="RHEA-COMP:10623"/>
        <dbReference type="ChEBI" id="CHEBI:15377"/>
        <dbReference type="ChEBI" id="CHEBI:15378"/>
        <dbReference type="ChEBI" id="CHEBI:57618"/>
        <dbReference type="ChEBI" id="CHEBI:58210"/>
        <dbReference type="ChEBI" id="CHEBI:58483"/>
        <dbReference type="ChEBI" id="CHEBI:128753"/>
        <dbReference type="EC" id="1.17.7.3"/>
    </reaction>
</comment>
<evidence type="ECO:0000256" key="4">
    <source>
        <dbReference type="ARBA" id="ARBA00023004"/>
    </source>
</evidence>
<dbReference type="InterPro" id="IPR016425">
    <property type="entry name" value="IspG_bac"/>
</dbReference>
<comment type="similarity">
    <text evidence="7">Belongs to the IspG family.</text>
</comment>
<dbReference type="Proteomes" id="UP000233534">
    <property type="component" value="Chromosome"/>
</dbReference>
<organism evidence="10 11">
    <name type="scientific">Acetivibrio saccincola</name>
    <dbReference type="NCBI Taxonomy" id="1677857"/>
    <lineage>
        <taxon>Bacteria</taxon>
        <taxon>Bacillati</taxon>
        <taxon>Bacillota</taxon>
        <taxon>Clostridia</taxon>
        <taxon>Eubacteriales</taxon>
        <taxon>Oscillospiraceae</taxon>
        <taxon>Acetivibrio</taxon>
    </lineage>
</organism>
<dbReference type="KEGG" id="hsc:HVS_06475"/>
<dbReference type="InterPro" id="IPR058578">
    <property type="entry name" value="IspG_TIM"/>
</dbReference>
<dbReference type="Gene3D" id="3.20.20.20">
    <property type="entry name" value="Dihydropteroate synthase-like"/>
    <property type="match status" value="1"/>
</dbReference>
<gene>
    <name evidence="7 10" type="primary">ispG</name>
    <name evidence="10" type="ORF">HVS_06475</name>
</gene>
<dbReference type="EC" id="1.17.7.3" evidence="7"/>
<comment type="cofactor">
    <cofactor evidence="7">
        <name>[4Fe-4S] cluster</name>
        <dbReference type="ChEBI" id="CHEBI:49883"/>
    </cofactor>
    <text evidence="7">Binds 1 [4Fe-4S] cluster.</text>
</comment>
<dbReference type="PANTHER" id="PTHR30454:SF0">
    <property type="entry name" value="4-HYDROXY-3-METHYLBUT-2-EN-1-YL DIPHOSPHATE SYNTHASE (FERREDOXIN), CHLOROPLASTIC"/>
    <property type="match status" value="1"/>
</dbReference>
<dbReference type="AlphaFoldDB" id="A0A2K9EKW5"/>
<dbReference type="RefSeq" id="WP_101300336.1">
    <property type="nucleotide sequence ID" value="NZ_CP025197.1"/>
</dbReference>
<dbReference type="NCBIfam" id="TIGR00612">
    <property type="entry name" value="ispG_gcpE"/>
    <property type="match status" value="1"/>
</dbReference>
<evidence type="ECO:0000313" key="10">
    <source>
        <dbReference type="EMBL" id="AUG57221.1"/>
    </source>
</evidence>
<keyword evidence="11" id="KW-1185">Reference proteome</keyword>
<keyword evidence="5 7" id="KW-0411">Iron-sulfur</keyword>
<dbReference type="FunFam" id="3.20.20.20:FF:000001">
    <property type="entry name" value="4-hydroxy-3-methylbut-2-en-1-yl diphosphate synthase (flavodoxin)"/>
    <property type="match status" value="1"/>
</dbReference>
<keyword evidence="2 7" id="KW-0479">Metal-binding</keyword>
<dbReference type="Pfam" id="PF04551">
    <property type="entry name" value="GcpE"/>
    <property type="match status" value="1"/>
</dbReference>
<name>A0A2K9EKW5_9FIRM</name>
<dbReference type="GO" id="GO:0016114">
    <property type="term" value="P:terpenoid biosynthetic process"/>
    <property type="evidence" value="ECO:0007669"/>
    <property type="project" value="InterPro"/>
</dbReference>
<evidence type="ECO:0000256" key="7">
    <source>
        <dbReference type="HAMAP-Rule" id="MF_00159"/>
    </source>
</evidence>
<dbReference type="Pfam" id="PF26540">
    <property type="entry name" value="GcpE_C"/>
    <property type="match status" value="1"/>
</dbReference>
<dbReference type="GO" id="GO:0046429">
    <property type="term" value="F:4-hydroxy-3-methylbut-2-en-1-yl diphosphate synthase activity (ferredoxin)"/>
    <property type="evidence" value="ECO:0007669"/>
    <property type="project" value="UniProtKB-UniRule"/>
</dbReference>
<proteinExistence type="inferred from homology"/>
<dbReference type="PIRSF" id="PIRSF004640">
    <property type="entry name" value="IspG"/>
    <property type="match status" value="1"/>
</dbReference>
<keyword evidence="4 7" id="KW-0408">Iron</keyword>